<dbReference type="Gene3D" id="2.130.10.10">
    <property type="entry name" value="YVTN repeat-like/Quinoprotein amine dehydrogenase"/>
    <property type="match status" value="3"/>
</dbReference>
<dbReference type="SUPFAM" id="SSF50978">
    <property type="entry name" value="WD40 repeat-like"/>
    <property type="match status" value="1"/>
</dbReference>
<evidence type="ECO:0000256" key="4">
    <source>
        <dbReference type="SAM" id="MobiDB-lite"/>
    </source>
</evidence>
<feature type="compositionally biased region" description="Acidic residues" evidence="4">
    <location>
        <begin position="293"/>
        <end position="308"/>
    </location>
</feature>
<evidence type="ECO:0000256" key="3">
    <source>
        <dbReference type="PROSITE-ProRule" id="PRU00221"/>
    </source>
</evidence>
<feature type="region of interest" description="Disordered" evidence="4">
    <location>
        <begin position="1"/>
        <end position="32"/>
    </location>
</feature>
<dbReference type="InterPro" id="IPR015943">
    <property type="entry name" value="WD40/YVTN_repeat-like_dom_sf"/>
</dbReference>
<organism evidence="5">
    <name type="scientific">Hirondellea gigas</name>
    <dbReference type="NCBI Taxonomy" id="1518452"/>
    <lineage>
        <taxon>Eukaryota</taxon>
        <taxon>Metazoa</taxon>
        <taxon>Ecdysozoa</taxon>
        <taxon>Arthropoda</taxon>
        <taxon>Crustacea</taxon>
        <taxon>Multicrustacea</taxon>
        <taxon>Malacostraca</taxon>
        <taxon>Eumalacostraca</taxon>
        <taxon>Peracarida</taxon>
        <taxon>Amphipoda</taxon>
        <taxon>Amphilochidea</taxon>
        <taxon>Lysianassida</taxon>
        <taxon>Lysianassidira</taxon>
        <taxon>Lysianassoidea</taxon>
        <taxon>Lysianassidae</taxon>
        <taxon>Hirondellea</taxon>
    </lineage>
</organism>
<feature type="repeat" description="WD" evidence="3">
    <location>
        <begin position="329"/>
        <end position="370"/>
    </location>
</feature>
<dbReference type="EMBL" id="IACT01007496">
    <property type="protein sequence ID" value="LAC26610.1"/>
    <property type="molecule type" value="mRNA"/>
</dbReference>
<proteinExistence type="evidence at transcript level"/>
<dbReference type="InterPro" id="IPR001680">
    <property type="entry name" value="WD40_rpt"/>
</dbReference>
<dbReference type="PROSITE" id="PS50294">
    <property type="entry name" value="WD_REPEATS_REGION"/>
    <property type="match status" value="2"/>
</dbReference>
<dbReference type="SMART" id="SM00320">
    <property type="entry name" value="WD40"/>
    <property type="match status" value="7"/>
</dbReference>
<feature type="repeat" description="WD" evidence="3">
    <location>
        <begin position="414"/>
        <end position="454"/>
    </location>
</feature>
<protein>
    <submittedName>
        <fullName evidence="5">WD repeat-containing protein 37-like</fullName>
    </submittedName>
</protein>
<dbReference type="PROSITE" id="PS50082">
    <property type="entry name" value="WD_REPEATS_2"/>
    <property type="match status" value="4"/>
</dbReference>
<sequence length="597" mass="63916">MPGEPASNREKSTGDGKKRGSGSRVIPRVRSHPETDLQAYYSSHETVLPPQFRARLQEWFVLIEHEFEALYTQNLALQEKVETLTERLEQKEGDKCGGGSGTAVSFVDGPSSLGGGSNVEQLFGGGGGGGSNVEQPFTSSFTPAVCSSLPHRQPPLLPLPSQPLKTAKVSSSSKSKAAVKLRVQTSRIVSSFKTSPVQCRLTKQFLGHRDGVWDVDTIHRDCMLLATASADQSACIWGVDCGRVVLQYTGHSGSVNSVRFHPTRELVLTASGDYTAHIWQAAVSHENLKVQSSEDEVDGSGEDEDDGGLESGGGRGGKPATLRTPLVELRGHSGVVSAADWMTGGEQVLTASWDRLACIYDANTGQLVSQLTGHDRELNHCCCHPSQRLVATASQDTTFRLYDSRDHRHTVSVFQGHTESVTSVCFTKEDKVISGSDDRSVKVWDVKNMRSPLATIRLDSPVNRLAVSPSGTMIGIPHDNRQVRLYDLAGQRLARLPHSNRQGHRRMVCAVAWADDGQHSSYTSSSLSCNPLTGSGSTSSGVTGSLSGGTGSAAAGAKEGGLFAAGVGGVNQPALLFTAGFDRRVYGWEVSTVKEKE</sequence>
<feature type="repeat" description="WD" evidence="3">
    <location>
        <begin position="371"/>
        <end position="412"/>
    </location>
</feature>
<feature type="compositionally biased region" description="Low complexity" evidence="4">
    <location>
        <begin position="533"/>
        <end position="545"/>
    </location>
</feature>
<feature type="region of interest" description="Disordered" evidence="4">
    <location>
        <begin position="524"/>
        <end position="551"/>
    </location>
</feature>
<dbReference type="PANTHER" id="PTHR19879">
    <property type="entry name" value="TRANSCRIPTION INITIATION FACTOR TFIID"/>
    <property type="match status" value="1"/>
</dbReference>
<dbReference type="InterPro" id="IPR036322">
    <property type="entry name" value="WD40_repeat_dom_sf"/>
</dbReference>
<evidence type="ECO:0000256" key="1">
    <source>
        <dbReference type="ARBA" id="ARBA00022574"/>
    </source>
</evidence>
<dbReference type="AlphaFoldDB" id="A0A6A7G6U5"/>
<dbReference type="InterPro" id="IPR020472">
    <property type="entry name" value="WD40_PAC1"/>
</dbReference>
<dbReference type="Pfam" id="PF00400">
    <property type="entry name" value="WD40"/>
    <property type="match status" value="5"/>
</dbReference>
<name>A0A6A7G6U5_9CRUS</name>
<keyword evidence="2" id="KW-0677">Repeat</keyword>
<dbReference type="PANTHER" id="PTHR19879:SF9">
    <property type="entry name" value="TRANSCRIPTION INITIATION FACTOR TFIID SUBUNIT 5"/>
    <property type="match status" value="1"/>
</dbReference>
<dbReference type="PROSITE" id="PS00678">
    <property type="entry name" value="WD_REPEATS_1"/>
    <property type="match status" value="1"/>
</dbReference>
<evidence type="ECO:0000313" key="5">
    <source>
        <dbReference type="EMBL" id="LAC26610.1"/>
    </source>
</evidence>
<feature type="repeat" description="WD" evidence="3">
    <location>
        <begin position="248"/>
        <end position="280"/>
    </location>
</feature>
<accession>A0A6A7G6U5</accession>
<feature type="compositionally biased region" description="Basic and acidic residues" evidence="4">
    <location>
        <begin position="7"/>
        <end position="18"/>
    </location>
</feature>
<dbReference type="InterPro" id="IPR019775">
    <property type="entry name" value="WD40_repeat_CS"/>
</dbReference>
<keyword evidence="1 3" id="KW-0853">WD repeat</keyword>
<dbReference type="CDD" id="cd00200">
    <property type="entry name" value="WD40"/>
    <property type="match status" value="1"/>
</dbReference>
<feature type="region of interest" description="Disordered" evidence="4">
    <location>
        <begin position="289"/>
        <end position="322"/>
    </location>
</feature>
<evidence type="ECO:0000256" key="2">
    <source>
        <dbReference type="ARBA" id="ARBA00022737"/>
    </source>
</evidence>
<reference evidence="5" key="1">
    <citation type="submission" date="2017-11" db="EMBL/GenBank/DDBJ databases">
        <title>The sensing device of the deep-sea amphipod.</title>
        <authorList>
            <person name="Kobayashi H."/>
            <person name="Nagahama T."/>
            <person name="Arai W."/>
            <person name="Sasagawa Y."/>
            <person name="Umeda M."/>
            <person name="Hayashi T."/>
            <person name="Nikaido I."/>
            <person name="Watanabe H."/>
            <person name="Oguri K."/>
            <person name="Kitazato H."/>
            <person name="Fujioka K."/>
            <person name="Kido Y."/>
            <person name="Takami H."/>
        </authorList>
    </citation>
    <scope>NUCLEOTIDE SEQUENCE</scope>
    <source>
        <tissue evidence="5">Whole body</tissue>
    </source>
</reference>
<dbReference type="PRINTS" id="PR00320">
    <property type="entry name" value="GPROTEINBRPT"/>
</dbReference>